<protein>
    <submittedName>
        <fullName evidence="7">Uncharacterized protein</fullName>
    </submittedName>
</protein>
<reference evidence="7" key="1">
    <citation type="journal article" date="2021" name="bioRxiv">
        <title>Whole Genome Assembly and Annotation of Northern Wild Rice, Zizania palustris L., Supports a Whole Genome Duplication in the Zizania Genus.</title>
        <authorList>
            <person name="Haas M."/>
            <person name="Kono T."/>
            <person name="Macchietto M."/>
            <person name="Millas R."/>
            <person name="McGilp L."/>
            <person name="Shao M."/>
            <person name="Duquette J."/>
            <person name="Hirsch C.N."/>
            <person name="Kimball J."/>
        </authorList>
    </citation>
    <scope>NUCLEOTIDE SEQUENCE</scope>
    <source>
        <tissue evidence="7">Fresh leaf tissue</tissue>
    </source>
</reference>
<name>A0A8J5SRK3_ZIZPA</name>
<keyword evidence="3" id="KW-0274">FAD</keyword>
<comment type="caution">
    <text evidence="7">The sequence shown here is derived from an EMBL/GenBank/DDBJ whole genome shotgun (WGS) entry which is preliminary data.</text>
</comment>
<dbReference type="AlphaFoldDB" id="A0A8J5SRK3"/>
<sequence length="195" mass="21744">MCNLSLFSFLSDISCHTQHASLLLYKINVTVKPLELDSVMESPVNLYKPKELYTATLVSAERLVGPQAHGETCHVVINHSGNVSYISGRIELWCHSFRENPKKHGSPNTLLGMVILLMDGLSIYVFAVLYIMILKLQRKTPQRKVIRAVILLVLEGGLKKQFSDWSIIRSLIASILSATIYALHDSLLQVSPTGI</sequence>
<evidence type="ECO:0000256" key="5">
    <source>
        <dbReference type="ARBA" id="ARBA00023002"/>
    </source>
</evidence>
<keyword evidence="4" id="KW-0521">NADP</keyword>
<dbReference type="GO" id="GO:0016491">
    <property type="term" value="F:oxidoreductase activity"/>
    <property type="evidence" value="ECO:0007669"/>
    <property type="project" value="UniProtKB-KW"/>
</dbReference>
<gene>
    <name evidence="7" type="ORF">GUJ93_ZPchr0006g42244</name>
</gene>
<dbReference type="OrthoDB" id="1932349at2759"/>
<evidence type="ECO:0000256" key="4">
    <source>
        <dbReference type="ARBA" id="ARBA00022857"/>
    </source>
</evidence>
<evidence type="ECO:0000256" key="6">
    <source>
        <dbReference type="SAM" id="Phobius"/>
    </source>
</evidence>
<dbReference type="InterPro" id="IPR015701">
    <property type="entry name" value="FNR"/>
</dbReference>
<proteinExistence type="predicted"/>
<dbReference type="PANTHER" id="PTHR43314">
    <property type="match status" value="1"/>
</dbReference>
<comment type="cofactor">
    <cofactor evidence="1">
        <name>FAD</name>
        <dbReference type="ChEBI" id="CHEBI:57692"/>
    </cofactor>
</comment>
<evidence type="ECO:0000256" key="2">
    <source>
        <dbReference type="ARBA" id="ARBA00022630"/>
    </source>
</evidence>
<keyword evidence="5" id="KW-0560">Oxidoreductase</keyword>
<keyword evidence="6" id="KW-1133">Transmembrane helix</keyword>
<evidence type="ECO:0000313" key="7">
    <source>
        <dbReference type="EMBL" id="KAG8069787.1"/>
    </source>
</evidence>
<accession>A0A8J5SRK3</accession>
<reference evidence="7" key="2">
    <citation type="submission" date="2021-02" db="EMBL/GenBank/DDBJ databases">
        <authorList>
            <person name="Kimball J.A."/>
            <person name="Haas M.W."/>
            <person name="Macchietto M."/>
            <person name="Kono T."/>
            <person name="Duquette J."/>
            <person name="Shao M."/>
        </authorList>
    </citation>
    <scope>NUCLEOTIDE SEQUENCE</scope>
    <source>
        <tissue evidence="7">Fresh leaf tissue</tissue>
    </source>
</reference>
<keyword evidence="6" id="KW-0812">Transmembrane</keyword>
<evidence type="ECO:0000313" key="8">
    <source>
        <dbReference type="Proteomes" id="UP000729402"/>
    </source>
</evidence>
<keyword evidence="6" id="KW-0472">Membrane</keyword>
<evidence type="ECO:0000256" key="1">
    <source>
        <dbReference type="ARBA" id="ARBA00001974"/>
    </source>
</evidence>
<keyword evidence="8" id="KW-1185">Reference proteome</keyword>
<keyword evidence="2" id="KW-0285">Flavoprotein</keyword>
<dbReference type="EMBL" id="JAAALK010000283">
    <property type="protein sequence ID" value="KAG8069787.1"/>
    <property type="molecule type" value="Genomic_DNA"/>
</dbReference>
<feature type="transmembrane region" description="Helical" evidence="6">
    <location>
        <begin position="110"/>
        <end position="134"/>
    </location>
</feature>
<evidence type="ECO:0000256" key="3">
    <source>
        <dbReference type="ARBA" id="ARBA00022827"/>
    </source>
</evidence>
<organism evidence="7 8">
    <name type="scientific">Zizania palustris</name>
    <name type="common">Northern wild rice</name>
    <dbReference type="NCBI Taxonomy" id="103762"/>
    <lineage>
        <taxon>Eukaryota</taxon>
        <taxon>Viridiplantae</taxon>
        <taxon>Streptophyta</taxon>
        <taxon>Embryophyta</taxon>
        <taxon>Tracheophyta</taxon>
        <taxon>Spermatophyta</taxon>
        <taxon>Magnoliopsida</taxon>
        <taxon>Liliopsida</taxon>
        <taxon>Poales</taxon>
        <taxon>Poaceae</taxon>
        <taxon>BOP clade</taxon>
        <taxon>Oryzoideae</taxon>
        <taxon>Oryzeae</taxon>
        <taxon>Zizaniinae</taxon>
        <taxon>Zizania</taxon>
    </lineage>
</organism>
<dbReference type="Proteomes" id="UP000729402">
    <property type="component" value="Unassembled WGS sequence"/>
</dbReference>